<dbReference type="Pfam" id="PF24068">
    <property type="entry name" value="TPD1_C"/>
    <property type="match status" value="1"/>
</dbReference>
<dbReference type="AlphaFoldDB" id="A0AAV1DKK2"/>
<evidence type="ECO:0000256" key="2">
    <source>
        <dbReference type="SAM" id="SignalP"/>
    </source>
</evidence>
<dbReference type="InterPro" id="IPR040361">
    <property type="entry name" value="TPD1"/>
</dbReference>
<keyword evidence="4" id="KW-1185">Reference proteome</keyword>
<proteinExistence type="predicted"/>
<dbReference type="PANTHER" id="PTHR33184:SF78">
    <property type="entry name" value="GNK2-HOMOLOGOUS DOMAIN-CONTAINING PROTEIN"/>
    <property type="match status" value="1"/>
</dbReference>
<evidence type="ECO:0000313" key="3">
    <source>
        <dbReference type="EMBL" id="CAI9107443.1"/>
    </source>
</evidence>
<protein>
    <submittedName>
        <fullName evidence="3">OLC1v1006794C1</fullName>
    </submittedName>
</protein>
<sequence length="169" mass="18558">MSERRGTTASALMILFILAFVSLGESYQEKPWNKASISTSSKLRRKNLLVVGGDDKENESTGLKCNISDISITQNQLPSAPGATAKTFLVIITAKCPDGCSISGIHLGINNFISNIPFDPHVLKSLGNNDWLVNDGKPVDRVSFEYAFDSSYRFHISAFRSSSRWALNI</sequence>
<evidence type="ECO:0000256" key="1">
    <source>
        <dbReference type="ARBA" id="ARBA00022729"/>
    </source>
</evidence>
<feature type="signal peptide" evidence="2">
    <location>
        <begin position="1"/>
        <end position="26"/>
    </location>
</feature>
<reference evidence="3" key="1">
    <citation type="submission" date="2023-03" db="EMBL/GenBank/DDBJ databases">
        <authorList>
            <person name="Julca I."/>
        </authorList>
    </citation>
    <scope>NUCLEOTIDE SEQUENCE</scope>
</reference>
<evidence type="ECO:0000313" key="4">
    <source>
        <dbReference type="Proteomes" id="UP001161247"/>
    </source>
</evidence>
<feature type="chain" id="PRO_5043651114" evidence="2">
    <location>
        <begin position="27"/>
        <end position="169"/>
    </location>
</feature>
<dbReference type="PANTHER" id="PTHR33184">
    <property type="entry name" value="PROTEIN TAPETUM DETERMINANT 1-LIKE-RELATED"/>
    <property type="match status" value="1"/>
</dbReference>
<name>A0AAV1DKK2_OLDCO</name>
<dbReference type="Proteomes" id="UP001161247">
    <property type="component" value="Chromosome 5"/>
</dbReference>
<keyword evidence="1 2" id="KW-0732">Signal</keyword>
<dbReference type="GO" id="GO:0001709">
    <property type="term" value="P:cell fate determination"/>
    <property type="evidence" value="ECO:0007669"/>
    <property type="project" value="TreeGrafter"/>
</dbReference>
<gene>
    <name evidence="3" type="ORF">OLC1_LOCUS15759</name>
</gene>
<organism evidence="3 4">
    <name type="scientific">Oldenlandia corymbosa var. corymbosa</name>
    <dbReference type="NCBI Taxonomy" id="529605"/>
    <lineage>
        <taxon>Eukaryota</taxon>
        <taxon>Viridiplantae</taxon>
        <taxon>Streptophyta</taxon>
        <taxon>Embryophyta</taxon>
        <taxon>Tracheophyta</taxon>
        <taxon>Spermatophyta</taxon>
        <taxon>Magnoliopsida</taxon>
        <taxon>eudicotyledons</taxon>
        <taxon>Gunneridae</taxon>
        <taxon>Pentapetalae</taxon>
        <taxon>asterids</taxon>
        <taxon>lamiids</taxon>
        <taxon>Gentianales</taxon>
        <taxon>Rubiaceae</taxon>
        <taxon>Rubioideae</taxon>
        <taxon>Spermacoceae</taxon>
        <taxon>Hedyotis-Oldenlandia complex</taxon>
        <taxon>Oldenlandia</taxon>
    </lineage>
</organism>
<dbReference type="EMBL" id="OX459122">
    <property type="protein sequence ID" value="CAI9107443.1"/>
    <property type="molecule type" value="Genomic_DNA"/>
</dbReference>
<accession>A0AAV1DKK2</accession>